<dbReference type="PANTHER" id="PTHR11764">
    <property type="entry name" value="TERPENE CYCLASE/MUTASE FAMILY MEMBER"/>
    <property type="match status" value="1"/>
</dbReference>
<dbReference type="EC" id="5.4.99.-" evidence="4"/>
<organism evidence="7 8">
    <name type="scientific">Handroanthus impetiginosus</name>
    <dbReference type="NCBI Taxonomy" id="429701"/>
    <lineage>
        <taxon>Eukaryota</taxon>
        <taxon>Viridiplantae</taxon>
        <taxon>Streptophyta</taxon>
        <taxon>Embryophyta</taxon>
        <taxon>Tracheophyta</taxon>
        <taxon>Spermatophyta</taxon>
        <taxon>Magnoliopsida</taxon>
        <taxon>eudicotyledons</taxon>
        <taxon>Gunneridae</taxon>
        <taxon>Pentapetalae</taxon>
        <taxon>asterids</taxon>
        <taxon>lamiids</taxon>
        <taxon>Lamiales</taxon>
        <taxon>Bignoniaceae</taxon>
        <taxon>Crescentiina</taxon>
        <taxon>Tabebuia alliance</taxon>
        <taxon>Handroanthus</taxon>
    </lineage>
</organism>
<dbReference type="InterPro" id="IPR032697">
    <property type="entry name" value="SQ_cyclase_N"/>
</dbReference>
<dbReference type="GO" id="GO:0005811">
    <property type="term" value="C:lipid droplet"/>
    <property type="evidence" value="ECO:0007669"/>
    <property type="project" value="InterPro"/>
</dbReference>
<dbReference type="InterPro" id="IPR032696">
    <property type="entry name" value="SQ_cyclase_C"/>
</dbReference>
<dbReference type="CDD" id="cd02892">
    <property type="entry name" value="SQCY_1"/>
    <property type="match status" value="1"/>
</dbReference>
<proteinExistence type="inferred from homology"/>
<evidence type="ECO:0000259" key="5">
    <source>
        <dbReference type="Pfam" id="PF13243"/>
    </source>
</evidence>
<dbReference type="AlphaFoldDB" id="A0A2G9G7L4"/>
<dbReference type="GO" id="GO:0016104">
    <property type="term" value="P:triterpenoid biosynthetic process"/>
    <property type="evidence" value="ECO:0007669"/>
    <property type="project" value="InterPro"/>
</dbReference>
<name>A0A2G9G7L4_9LAMI</name>
<evidence type="ECO:0000313" key="7">
    <source>
        <dbReference type="EMBL" id="PIN01286.1"/>
    </source>
</evidence>
<dbReference type="Pfam" id="PF13249">
    <property type="entry name" value="SQHop_cyclase_N"/>
    <property type="match status" value="1"/>
</dbReference>
<evidence type="ECO:0000256" key="2">
    <source>
        <dbReference type="ARBA" id="ARBA00022737"/>
    </source>
</evidence>
<dbReference type="InterPro" id="IPR018333">
    <property type="entry name" value="Squalene_cyclase"/>
</dbReference>
<comment type="similarity">
    <text evidence="1 4">Belongs to the terpene cyclase/mutase family.</text>
</comment>
<evidence type="ECO:0000313" key="8">
    <source>
        <dbReference type="Proteomes" id="UP000231279"/>
    </source>
</evidence>
<dbReference type="Proteomes" id="UP000231279">
    <property type="component" value="Unassembled WGS sequence"/>
</dbReference>
<dbReference type="EMBL" id="NKXS01006489">
    <property type="protein sequence ID" value="PIN01286.1"/>
    <property type="molecule type" value="Genomic_DNA"/>
</dbReference>
<protein>
    <recommendedName>
        <fullName evidence="4">Terpene cyclase/mutase family member</fullName>
        <ecNumber evidence="4">5.4.99.-</ecNumber>
    </recommendedName>
</protein>
<dbReference type="Gene3D" id="1.50.10.20">
    <property type="match status" value="2"/>
</dbReference>
<accession>A0A2G9G7L4</accession>
<comment type="caution">
    <text evidence="7">The sequence shown here is derived from an EMBL/GenBank/DDBJ whole genome shotgun (WGS) entry which is preliminary data.</text>
</comment>
<reference evidence="8" key="1">
    <citation type="journal article" date="2018" name="Gigascience">
        <title>Genome assembly of the Pink Ipe (Handroanthus impetiginosus, Bignoniaceae), a highly valued, ecologically keystone Neotropical timber forest tree.</title>
        <authorList>
            <person name="Silva-Junior O.B."/>
            <person name="Grattapaglia D."/>
            <person name="Novaes E."/>
            <person name="Collevatti R.G."/>
        </authorList>
    </citation>
    <scope>NUCLEOTIDE SEQUENCE [LARGE SCALE GENOMIC DNA]</scope>
    <source>
        <strain evidence="8">cv. UFG-1</strain>
    </source>
</reference>
<dbReference type="FunFam" id="1.50.10.20:FF:000002">
    <property type="entry name" value="Terpene cyclase/mutase family member"/>
    <property type="match status" value="1"/>
</dbReference>
<dbReference type="PANTHER" id="PTHR11764:SF71">
    <property type="entry name" value="TERPENE CYCLASE_MUTASE FAMILY MEMBER"/>
    <property type="match status" value="1"/>
</dbReference>
<feature type="domain" description="Squalene cyclase N-terminal" evidence="6">
    <location>
        <begin position="102"/>
        <end position="360"/>
    </location>
</feature>
<evidence type="ECO:0000256" key="3">
    <source>
        <dbReference type="ARBA" id="ARBA00023235"/>
    </source>
</evidence>
<keyword evidence="3 4" id="KW-0413">Isomerase</keyword>
<gene>
    <name evidence="7" type="ORF">CDL12_26207</name>
</gene>
<dbReference type="NCBIfam" id="TIGR01787">
    <property type="entry name" value="squalene_cyclas"/>
    <property type="match status" value="1"/>
</dbReference>
<dbReference type="InterPro" id="IPR008930">
    <property type="entry name" value="Terpenoid_cyclase/PrenylTrfase"/>
</dbReference>
<dbReference type="STRING" id="429701.A0A2G9G7L4"/>
<dbReference type="SUPFAM" id="SSF48239">
    <property type="entry name" value="Terpenoid cyclases/Protein prenyltransferases"/>
    <property type="match status" value="2"/>
</dbReference>
<keyword evidence="2" id="KW-0677">Repeat</keyword>
<evidence type="ECO:0000259" key="6">
    <source>
        <dbReference type="Pfam" id="PF13249"/>
    </source>
</evidence>
<sequence>MWKLKIAEGHGPYLYSTNNFVGRQIWEYDPNAGTPEEREAFEKARQEFNENRKKGFHSCADLFMRMQLKRESGIDLLSIPPVRLAEKEEVTYETATIAVKKALRLNRAVQASDGHWPAENAGPMFFTPPLIIALYISGAINTILTSEHKKEMVRYIYNHQNEDGGWGFYIEGHSTMIGSALSYVALRLLGEGPDDGNGAIARARKWILDHDGATGIPSWGKTYLSVLGVYDWDGCNPLSPEFWLFPSILPYHPAKMWCYCRTTYMPMSYLYGRKYHGPLTDLVLSLREEIHVKSYDKIDWNKARHECCKDDLYYPHTFIQDLLWDTLNYCAEPIMRRWPFNKLRQRALDKAIKYMRYGAEESRYITIGCVEKSLQMMCWWAHDPNGDEFKHHLARVPDYLWLAEDGMKMQSFGSQIWDSTLATQAVISSGMVEEYGDCLKKAHFYIKESQIKENPRGDYKGMYRHFTKGAWTFSDQDQGWVVSDCTAEALKCLLMLSQMPTEISGEKPDVERLYEAVNVLLYLQSPLSGGFAIWEPPIPQPYLQKYTPLEGNRTNLVQTSWAMLGLMYGGQAERDPTPLHRAAKLLINAQMDDGDFPQQEITGVYMKNCMLHYAQYRNIFPLWALGEYRKRVWPSKAL</sequence>
<evidence type="ECO:0000256" key="4">
    <source>
        <dbReference type="RuleBase" id="RU362003"/>
    </source>
</evidence>
<dbReference type="Pfam" id="PF13243">
    <property type="entry name" value="SQHop_cyclase_C"/>
    <property type="match status" value="1"/>
</dbReference>
<dbReference type="OrthoDB" id="21502at2759"/>
<evidence type="ECO:0000256" key="1">
    <source>
        <dbReference type="ARBA" id="ARBA00009755"/>
    </source>
</evidence>
<feature type="domain" description="Squalene cyclase C-terminal" evidence="5">
    <location>
        <begin position="553"/>
        <end position="630"/>
    </location>
</feature>
<dbReference type="GO" id="GO:0042300">
    <property type="term" value="F:beta-amyrin synthase activity"/>
    <property type="evidence" value="ECO:0007669"/>
    <property type="project" value="TreeGrafter"/>
</dbReference>
<keyword evidence="8" id="KW-1185">Reference proteome</keyword>